<comment type="similarity">
    <text evidence="3">Belongs to the Nudix hydrolase family.</text>
</comment>
<dbReference type="Pfam" id="PF00293">
    <property type="entry name" value="NUDIX"/>
    <property type="match status" value="1"/>
</dbReference>
<dbReference type="EC" id="3.6.1.13" evidence="5"/>
<evidence type="ECO:0000259" key="4">
    <source>
        <dbReference type="PROSITE" id="PS51462"/>
    </source>
</evidence>
<dbReference type="PANTHER" id="PTHR11839:SF18">
    <property type="entry name" value="NUDIX HYDROLASE DOMAIN-CONTAINING PROTEIN"/>
    <property type="match status" value="1"/>
</dbReference>
<evidence type="ECO:0000313" key="5">
    <source>
        <dbReference type="EMBL" id="MBP1999475.1"/>
    </source>
</evidence>
<comment type="caution">
    <text evidence="5">The sequence shown here is derived from an EMBL/GenBank/DDBJ whole genome shotgun (WGS) entry which is preliminary data.</text>
</comment>
<dbReference type="PROSITE" id="PS51462">
    <property type="entry name" value="NUDIX"/>
    <property type="match status" value="1"/>
</dbReference>
<protein>
    <submittedName>
        <fullName evidence="5">ADP-ribose pyrophosphatase</fullName>
        <ecNumber evidence="5">3.6.1.13</ecNumber>
    </submittedName>
</protein>
<gene>
    <name evidence="5" type="ORF">J2Z69_000494</name>
</gene>
<feature type="domain" description="Nudix hydrolase" evidence="4">
    <location>
        <begin position="45"/>
        <end position="173"/>
    </location>
</feature>
<sequence length="189" mass="20977">MTKSPNPQLDETTISSEQIFKGKVISLQVDTVELPNGTQGKREIIRHPGAVAVLAVREGKLLLVNQYRQAMGRCELEIPAGKLEVGEDPMEAAQRELKEETGYDCSKIRLLHSFYTSPGFADEIIHLYLAEDLIEGASSPDEDEFVEVHEADLAEVKKYVADGWIADAKTLLAVYMWELAMNTGQFGHA</sequence>
<dbReference type="InterPro" id="IPR015797">
    <property type="entry name" value="NUDIX_hydrolase-like_dom_sf"/>
</dbReference>
<evidence type="ECO:0000256" key="1">
    <source>
        <dbReference type="ARBA" id="ARBA00001946"/>
    </source>
</evidence>
<keyword evidence="6" id="KW-1185">Reference proteome</keyword>
<comment type="cofactor">
    <cofactor evidence="1">
        <name>Mg(2+)</name>
        <dbReference type="ChEBI" id="CHEBI:18420"/>
    </cofactor>
</comment>
<dbReference type="InterPro" id="IPR000086">
    <property type="entry name" value="NUDIX_hydrolase_dom"/>
</dbReference>
<evidence type="ECO:0000256" key="2">
    <source>
        <dbReference type="ARBA" id="ARBA00022801"/>
    </source>
</evidence>
<dbReference type="PANTHER" id="PTHR11839">
    <property type="entry name" value="UDP/ADP-SUGAR PYROPHOSPHATASE"/>
    <property type="match status" value="1"/>
</dbReference>
<dbReference type="InterPro" id="IPR020084">
    <property type="entry name" value="NUDIX_hydrolase_CS"/>
</dbReference>
<dbReference type="RefSeq" id="WP_209858822.1">
    <property type="nucleotide sequence ID" value="NZ_JAGGLD010000001.1"/>
</dbReference>
<dbReference type="SUPFAM" id="SSF55811">
    <property type="entry name" value="Nudix"/>
    <property type="match status" value="1"/>
</dbReference>
<dbReference type="CDD" id="cd03424">
    <property type="entry name" value="NUDIX_ADPRase_Nudt5_UGPPase_Nudt14"/>
    <property type="match status" value="1"/>
</dbReference>
<accession>A0ABS4JCM2</accession>
<organism evidence="5 6">
    <name type="scientific">Paenibacillus shirakamiensis</name>
    <dbReference type="NCBI Taxonomy" id="1265935"/>
    <lineage>
        <taxon>Bacteria</taxon>
        <taxon>Bacillati</taxon>
        <taxon>Bacillota</taxon>
        <taxon>Bacilli</taxon>
        <taxon>Bacillales</taxon>
        <taxon>Paenibacillaceae</taxon>
        <taxon>Paenibacillus</taxon>
    </lineage>
</organism>
<dbReference type="Gene3D" id="3.90.79.10">
    <property type="entry name" value="Nucleoside Triphosphate Pyrophosphohydrolase"/>
    <property type="match status" value="1"/>
</dbReference>
<evidence type="ECO:0000313" key="6">
    <source>
        <dbReference type="Proteomes" id="UP001519288"/>
    </source>
</evidence>
<dbReference type="EMBL" id="JAGGLD010000001">
    <property type="protein sequence ID" value="MBP1999475.1"/>
    <property type="molecule type" value="Genomic_DNA"/>
</dbReference>
<dbReference type="PROSITE" id="PS00893">
    <property type="entry name" value="NUDIX_BOX"/>
    <property type="match status" value="1"/>
</dbReference>
<dbReference type="GO" id="GO:0047631">
    <property type="term" value="F:ADP-ribose diphosphatase activity"/>
    <property type="evidence" value="ECO:0007669"/>
    <property type="project" value="UniProtKB-EC"/>
</dbReference>
<name>A0ABS4JCM2_9BACL</name>
<proteinExistence type="inferred from homology"/>
<dbReference type="PRINTS" id="PR00502">
    <property type="entry name" value="NUDIXFAMILY"/>
</dbReference>
<keyword evidence="2 3" id="KW-0378">Hydrolase</keyword>
<dbReference type="InterPro" id="IPR020476">
    <property type="entry name" value="Nudix_hydrolase"/>
</dbReference>
<reference evidence="5 6" key="1">
    <citation type="submission" date="2021-03" db="EMBL/GenBank/DDBJ databases">
        <title>Genomic Encyclopedia of Type Strains, Phase IV (KMG-IV): sequencing the most valuable type-strain genomes for metagenomic binning, comparative biology and taxonomic classification.</title>
        <authorList>
            <person name="Goeker M."/>
        </authorList>
    </citation>
    <scope>NUCLEOTIDE SEQUENCE [LARGE SCALE GENOMIC DNA]</scope>
    <source>
        <strain evidence="5 6">DSM 26806</strain>
    </source>
</reference>
<dbReference type="Proteomes" id="UP001519288">
    <property type="component" value="Unassembled WGS sequence"/>
</dbReference>
<evidence type="ECO:0000256" key="3">
    <source>
        <dbReference type="RuleBase" id="RU003476"/>
    </source>
</evidence>